<dbReference type="AlphaFoldDB" id="A0A0B5DQ14"/>
<keyword evidence="1" id="KW-0812">Transmembrane</keyword>
<reference evidence="2 3" key="1">
    <citation type="journal article" date="2014" name="Int. J. Syst. Evol. Microbiol.">
        <title>Celeribacter indicus sp. nov., a polycyclic aromatic hydrocarbon-degrading bacterium from deep-sea sediment and reclassification of Huaishuia halophila as Celeribacter halophilus comb. nov.</title>
        <authorList>
            <person name="Lai Q."/>
            <person name="Cao J."/>
            <person name="Yuan J."/>
            <person name="Li F."/>
            <person name="Shao Z."/>
        </authorList>
    </citation>
    <scope>NUCLEOTIDE SEQUENCE [LARGE SCALE GENOMIC DNA]</scope>
    <source>
        <strain evidence="2">P73</strain>
    </source>
</reference>
<sequence length="65" mass="6570">MVLGQTLISVLFAAAFSIAGGAIGMPFQVAALAYPLVGAATLTLLVTGCYARLRGEKLAAFGPPM</sequence>
<dbReference type="KEGG" id="cid:P73_0923"/>
<dbReference type="HOGENOM" id="CLU_2841764_0_0_5"/>
<keyword evidence="1" id="KW-1133">Transmembrane helix</keyword>
<organism evidence="2 3">
    <name type="scientific">Celeribacter indicus</name>
    <dbReference type="NCBI Taxonomy" id="1208324"/>
    <lineage>
        <taxon>Bacteria</taxon>
        <taxon>Pseudomonadati</taxon>
        <taxon>Pseudomonadota</taxon>
        <taxon>Alphaproteobacteria</taxon>
        <taxon>Rhodobacterales</taxon>
        <taxon>Roseobacteraceae</taxon>
        <taxon>Celeribacter</taxon>
    </lineage>
</organism>
<evidence type="ECO:0000313" key="3">
    <source>
        <dbReference type="Proteomes" id="UP000031521"/>
    </source>
</evidence>
<protein>
    <submittedName>
        <fullName evidence="2">Uncharacterized protein</fullName>
    </submittedName>
</protein>
<evidence type="ECO:0000256" key="1">
    <source>
        <dbReference type="SAM" id="Phobius"/>
    </source>
</evidence>
<feature type="transmembrane region" description="Helical" evidence="1">
    <location>
        <begin position="31"/>
        <end position="51"/>
    </location>
</feature>
<evidence type="ECO:0000313" key="2">
    <source>
        <dbReference type="EMBL" id="AJE45638.1"/>
    </source>
</evidence>
<keyword evidence="3" id="KW-1185">Reference proteome</keyword>
<dbReference type="Proteomes" id="UP000031521">
    <property type="component" value="Chromosome"/>
</dbReference>
<proteinExistence type="predicted"/>
<keyword evidence="1" id="KW-0472">Membrane</keyword>
<gene>
    <name evidence="2" type="ORF">P73_0923</name>
</gene>
<dbReference type="RefSeq" id="WP_043868679.1">
    <property type="nucleotide sequence ID" value="NZ_CP004393.1"/>
</dbReference>
<name>A0A0B5DQ14_9RHOB</name>
<accession>A0A0B5DQ14</accession>
<dbReference type="EMBL" id="CP004393">
    <property type="protein sequence ID" value="AJE45638.1"/>
    <property type="molecule type" value="Genomic_DNA"/>
</dbReference>